<keyword evidence="2 7" id="KW-0032">Aminotransferase</keyword>
<feature type="compositionally biased region" description="Pro residues" evidence="5">
    <location>
        <begin position="1087"/>
        <end position="1101"/>
    </location>
</feature>
<dbReference type="SUPFAM" id="SSF53383">
    <property type="entry name" value="PLP-dependent transferases"/>
    <property type="match status" value="1"/>
</dbReference>
<dbReference type="AlphaFoldDB" id="A0A0N1IH15"/>
<dbReference type="InterPro" id="IPR036322">
    <property type="entry name" value="WD40_repeat_dom_sf"/>
</dbReference>
<comment type="cofactor">
    <cofactor evidence="1">
        <name>pyridoxal 5'-phosphate</name>
        <dbReference type="ChEBI" id="CHEBI:597326"/>
    </cofactor>
</comment>
<dbReference type="InterPro" id="IPR015943">
    <property type="entry name" value="WD40/YVTN_repeat-like_dom_sf"/>
</dbReference>
<dbReference type="GO" id="GO:1901605">
    <property type="term" value="P:alpha-amino acid metabolic process"/>
    <property type="evidence" value="ECO:0007669"/>
    <property type="project" value="TreeGrafter"/>
</dbReference>
<dbReference type="InterPro" id="IPR015422">
    <property type="entry name" value="PyrdxlP-dep_Trfase_small"/>
</dbReference>
<dbReference type="InParanoid" id="A0A0N1IH15"/>
<dbReference type="PANTHER" id="PTHR42790:SF19">
    <property type="entry name" value="KYNURENINE_ALPHA-AMINOADIPATE AMINOTRANSFERASE, MITOCHONDRIAL"/>
    <property type="match status" value="1"/>
</dbReference>
<evidence type="ECO:0000313" key="7">
    <source>
        <dbReference type="EMBL" id="KPJ20110.1"/>
    </source>
</evidence>
<feature type="region of interest" description="Disordered" evidence="5">
    <location>
        <begin position="475"/>
        <end position="519"/>
    </location>
</feature>
<dbReference type="Pfam" id="PF00155">
    <property type="entry name" value="Aminotran_1_2"/>
    <property type="match status" value="1"/>
</dbReference>
<dbReference type="InterPro" id="IPR015424">
    <property type="entry name" value="PyrdxlP-dep_Trfase"/>
</dbReference>
<organism evidence="7 8">
    <name type="scientific">Papilio machaon</name>
    <name type="common">Old World swallowtail butterfly</name>
    <dbReference type="NCBI Taxonomy" id="76193"/>
    <lineage>
        <taxon>Eukaryota</taxon>
        <taxon>Metazoa</taxon>
        <taxon>Ecdysozoa</taxon>
        <taxon>Arthropoda</taxon>
        <taxon>Hexapoda</taxon>
        <taxon>Insecta</taxon>
        <taxon>Pterygota</taxon>
        <taxon>Neoptera</taxon>
        <taxon>Endopterygota</taxon>
        <taxon>Lepidoptera</taxon>
        <taxon>Glossata</taxon>
        <taxon>Ditrysia</taxon>
        <taxon>Papilionoidea</taxon>
        <taxon>Papilionidae</taxon>
        <taxon>Papilioninae</taxon>
        <taxon>Papilio</taxon>
    </lineage>
</organism>
<protein>
    <submittedName>
        <fullName evidence="7">Kynurenine/alpha-aminoadipate aminotransferase, mitochondrial</fullName>
    </submittedName>
</protein>
<dbReference type="PANTHER" id="PTHR42790">
    <property type="entry name" value="AMINOTRANSFERASE"/>
    <property type="match status" value="1"/>
</dbReference>
<gene>
    <name evidence="7" type="ORF">RR48_02863</name>
</gene>
<dbReference type="SUPFAM" id="SSF50978">
    <property type="entry name" value="WD40 repeat-like"/>
    <property type="match status" value="1"/>
</dbReference>
<dbReference type="InterPro" id="IPR015421">
    <property type="entry name" value="PyrdxlP-dep_Trfase_major"/>
</dbReference>
<dbReference type="EMBL" id="KQ459764">
    <property type="protein sequence ID" value="KPJ20110.1"/>
    <property type="molecule type" value="Genomic_DNA"/>
</dbReference>
<evidence type="ECO:0000256" key="5">
    <source>
        <dbReference type="SAM" id="MobiDB-lite"/>
    </source>
</evidence>
<keyword evidence="8" id="KW-1185">Reference proteome</keyword>
<dbReference type="GO" id="GO:0016212">
    <property type="term" value="F:kynurenine-oxoglutarate transaminase activity"/>
    <property type="evidence" value="ECO:0007669"/>
    <property type="project" value="TreeGrafter"/>
</dbReference>
<dbReference type="Gene3D" id="3.40.640.10">
    <property type="entry name" value="Type I PLP-dependent aspartate aminotransferase-like (Major domain)"/>
    <property type="match status" value="1"/>
</dbReference>
<dbReference type="GO" id="GO:0030170">
    <property type="term" value="F:pyridoxal phosphate binding"/>
    <property type="evidence" value="ECO:0007669"/>
    <property type="project" value="InterPro"/>
</dbReference>
<evidence type="ECO:0000256" key="1">
    <source>
        <dbReference type="ARBA" id="ARBA00001933"/>
    </source>
</evidence>
<dbReference type="InterPro" id="IPR050859">
    <property type="entry name" value="Class-I_PLP-dep_aminotransf"/>
</dbReference>
<feature type="domain" description="Aminotransferase class I/classII large" evidence="6">
    <location>
        <begin position="728"/>
        <end position="1049"/>
    </location>
</feature>
<dbReference type="InterPro" id="IPR004839">
    <property type="entry name" value="Aminotransferase_I/II_large"/>
</dbReference>
<feature type="region of interest" description="Disordered" evidence="5">
    <location>
        <begin position="1070"/>
        <end position="1101"/>
    </location>
</feature>
<dbReference type="Proteomes" id="UP000053240">
    <property type="component" value="Unassembled WGS sequence"/>
</dbReference>
<proteinExistence type="predicted"/>
<evidence type="ECO:0000256" key="4">
    <source>
        <dbReference type="ARBA" id="ARBA00022898"/>
    </source>
</evidence>
<evidence type="ECO:0000256" key="2">
    <source>
        <dbReference type="ARBA" id="ARBA00022576"/>
    </source>
</evidence>
<keyword evidence="3 7" id="KW-0808">Transferase</keyword>
<reference evidence="7 8" key="1">
    <citation type="journal article" date="2015" name="Nat. Commun.">
        <title>Outbred genome sequencing and CRISPR/Cas9 gene editing in butterflies.</title>
        <authorList>
            <person name="Li X."/>
            <person name="Fan D."/>
            <person name="Zhang W."/>
            <person name="Liu G."/>
            <person name="Zhang L."/>
            <person name="Zhao L."/>
            <person name="Fang X."/>
            <person name="Chen L."/>
            <person name="Dong Y."/>
            <person name="Chen Y."/>
            <person name="Ding Y."/>
            <person name="Zhao R."/>
            <person name="Feng M."/>
            <person name="Zhu Y."/>
            <person name="Feng Y."/>
            <person name="Jiang X."/>
            <person name="Zhu D."/>
            <person name="Xiang H."/>
            <person name="Feng X."/>
            <person name="Li S."/>
            <person name="Wang J."/>
            <person name="Zhang G."/>
            <person name="Kronforst M.R."/>
            <person name="Wang W."/>
        </authorList>
    </citation>
    <scope>NUCLEOTIDE SEQUENCE [LARGE SCALE GENOMIC DNA]</scope>
    <source>
        <strain evidence="7">Ya'a_city_454_Pm</strain>
        <tissue evidence="7">Whole body</tissue>
    </source>
</reference>
<feature type="compositionally biased region" description="Polar residues" evidence="5">
    <location>
        <begin position="485"/>
        <end position="494"/>
    </location>
</feature>
<dbReference type="Gene3D" id="2.130.10.10">
    <property type="entry name" value="YVTN repeat-like/Quinoprotein amine dehydrogenase"/>
    <property type="match status" value="1"/>
</dbReference>
<accession>A0A0N1IH15</accession>
<dbReference type="STRING" id="76193.A0A0N1IH15"/>
<keyword evidence="4" id="KW-0663">Pyridoxal phosphate</keyword>
<evidence type="ECO:0000259" key="6">
    <source>
        <dbReference type="Pfam" id="PF00155"/>
    </source>
</evidence>
<dbReference type="Gene3D" id="3.90.1150.10">
    <property type="entry name" value="Aspartate Aminotransferase, domain 1"/>
    <property type="match status" value="1"/>
</dbReference>
<dbReference type="CDD" id="cd00609">
    <property type="entry name" value="AAT_like"/>
    <property type="match status" value="1"/>
</dbReference>
<evidence type="ECO:0000313" key="8">
    <source>
        <dbReference type="Proteomes" id="UP000053240"/>
    </source>
</evidence>
<sequence>MSIKSQKSLNEECSEIFEKSYSVRSLSEESLSTEDEETDSLCRELLRKMSPAALTELRRRFKRGRQVQHNVNRKVEEAMVAAALQEGVQFATSDPPAAPTDALWLDEDSFVAAIDEIFSGHKYSAHARQLCVALDPLRSGRVHWSALLARLLPAPRPPRAPALSHKPSRLPHAQRECIVKLVSVHVGDRFCYVCVTRGGRVGVYSGDLQLLNTYEDAGCVAYTTSERCVRVFAAPGHAHAHSQLHCITGLPDLPTCLSYSESSSGCASSLLLAGTGRGAVCALRFARPRAALLQHDPDALAYACWTDLCSGAQRSYCSARVLPSHSRAVRRLACEQGGRRFVSCSQDAEASLRLRHSLPHVDDYIVKVQRGVTCFHVSWSLRLVAGGGADGALRLWQLAPAVPLARLARPASPPLVDVAIVANLEIVIGFHNNCTLNLWDLREETLLQTIKIKFPFLGALGKKLEFGAYCIHPGPPRRKEDTEDQPQQYPSRRGSQVYRGSTGGLLLEDDETSDGVPGDIKSDPEYIRFNVSEILVTCCEHVCRVTLGGARALGPVLPPPGDALRPRRPSYWDLPDDFVNNDVRGTMRANHRDVEPKDISHVLEGAGLQGLLEKDFVLMQGFENDLNQKLQHMKTDMNARRWAVRCGAPHLALRPLSPPRLSPPRERLQDYLAQLTLNSVATLAYKVGKQVISLAEGMPNEEMFPFARLQLRTKTGKELVLEGSELAAALQYMPSQGYPALVSELRSLQRALHRAPTAHDVLVTNGAQHAIYQCVDMLVEPGDPVLLSEYTYTGALSVLRPYDPELILIPEDESGIVPETLESVLESRLARGLKMPKLLYVVPTGSNPTGLVIPEHRKKQIYELACRYDFLILEDDPYMFFNFTGVRTPSFLSLDVCGRVLRLDSASKALSAGLRLGWLTAPAPLVARAELHSQAELLHPSTLSQAIILRVLSDRAELAEHAARARHFYLERRDALGEALQVLRDLADWTTPQAGMFYWLRVRGVDDVYDMVFHRAFSRGLMLVPGQAFMFDSARRCSHLRLTFSKLPLHLMPEAALQLRDVILEEHKLAEPRRRAAAPPSSRARLPRPPQPPGAPPRPNE</sequence>
<evidence type="ECO:0000256" key="3">
    <source>
        <dbReference type="ARBA" id="ARBA00022679"/>
    </source>
</evidence>
<name>A0A0N1IH15_PAPMA</name>